<reference evidence="1 2" key="1">
    <citation type="submission" date="2017-12" db="EMBL/GenBank/DDBJ databases">
        <title>Gene loss provides genomic basis for host adaptation in cereal stripe rust fungi.</title>
        <authorList>
            <person name="Xia C."/>
        </authorList>
    </citation>
    <scope>NUCLEOTIDE SEQUENCE [LARGE SCALE GENOMIC DNA]</scope>
    <source>
        <strain evidence="1 2">93TX-2</strain>
    </source>
</reference>
<reference evidence="2" key="2">
    <citation type="journal article" date="2018" name="BMC Genomics">
        <title>Genomic insights into host adaptation between the wheat stripe rust pathogen (Puccinia striiformis f. sp. tritici) and the barley stripe rust pathogen (Puccinia striiformis f. sp. hordei).</title>
        <authorList>
            <person name="Xia C."/>
            <person name="Wang M."/>
            <person name="Yin C."/>
            <person name="Cornejo O.E."/>
            <person name="Hulbert S.H."/>
            <person name="Chen X."/>
        </authorList>
    </citation>
    <scope>NUCLEOTIDE SEQUENCE [LARGE SCALE GENOMIC DNA]</scope>
    <source>
        <strain evidence="2">93TX-2</strain>
    </source>
</reference>
<dbReference type="VEuPathDB" id="FungiDB:PSHT_13648"/>
<evidence type="ECO:0000313" key="1">
    <source>
        <dbReference type="EMBL" id="POV99175.1"/>
    </source>
</evidence>
<dbReference type="VEuPathDB" id="FungiDB:PSTT_08727"/>
<dbReference type="OrthoDB" id="10546509at2759"/>
<gene>
    <name evidence="1" type="ORF">PSHT_13648</name>
</gene>
<evidence type="ECO:0000313" key="2">
    <source>
        <dbReference type="Proteomes" id="UP000238274"/>
    </source>
</evidence>
<keyword evidence="2" id="KW-1185">Reference proteome</keyword>
<comment type="caution">
    <text evidence="1">The sequence shown here is derived from an EMBL/GenBank/DDBJ whole genome shotgun (WGS) entry which is preliminary data.</text>
</comment>
<name>A0A2S4UPC8_9BASI</name>
<accession>A0A2S4UPC8</accession>
<reference evidence="2" key="3">
    <citation type="journal article" date="2018" name="Mol. Plant Microbe Interact.">
        <title>Genome sequence resources for the wheat stripe rust pathogen (Puccinia striiformis f. sp. tritici) and the barley stripe rust pathogen (Puccinia striiformis f. sp. hordei).</title>
        <authorList>
            <person name="Xia C."/>
            <person name="Wang M."/>
            <person name="Yin C."/>
            <person name="Cornejo O.E."/>
            <person name="Hulbert S.H."/>
            <person name="Chen X."/>
        </authorList>
    </citation>
    <scope>NUCLEOTIDE SEQUENCE [LARGE SCALE GENOMIC DNA]</scope>
    <source>
        <strain evidence="2">93TX-2</strain>
    </source>
</reference>
<proteinExistence type="predicted"/>
<dbReference type="Proteomes" id="UP000238274">
    <property type="component" value="Unassembled WGS sequence"/>
</dbReference>
<dbReference type="EMBL" id="PKSM01000279">
    <property type="protein sequence ID" value="POV99175.1"/>
    <property type="molecule type" value="Genomic_DNA"/>
</dbReference>
<sequence length="107" mass="12395">MFHSLELEKGSRLVHQSHTNRIDSLSLDNSMRMARNNDILDQYPEKFKKPLVTKYQIAKTPYMQGSGSYRTKSSITTRISIDSSSILCGNQLLAKQTRVWYKNIQQQ</sequence>
<organism evidence="1 2">
    <name type="scientific">Puccinia striiformis</name>
    <dbReference type="NCBI Taxonomy" id="27350"/>
    <lineage>
        <taxon>Eukaryota</taxon>
        <taxon>Fungi</taxon>
        <taxon>Dikarya</taxon>
        <taxon>Basidiomycota</taxon>
        <taxon>Pucciniomycotina</taxon>
        <taxon>Pucciniomycetes</taxon>
        <taxon>Pucciniales</taxon>
        <taxon>Pucciniaceae</taxon>
        <taxon>Puccinia</taxon>
    </lineage>
</organism>
<protein>
    <submittedName>
        <fullName evidence="1">Uncharacterized protein</fullName>
    </submittedName>
</protein>
<dbReference type="AlphaFoldDB" id="A0A2S4UPC8"/>